<evidence type="ECO:0000313" key="2">
    <source>
        <dbReference type="Proteomes" id="UP000181980"/>
    </source>
</evidence>
<evidence type="ECO:0000313" key="1">
    <source>
        <dbReference type="EMBL" id="SEE74932.1"/>
    </source>
</evidence>
<dbReference type="InterPro" id="IPR058347">
    <property type="entry name" value="DUF8034"/>
</dbReference>
<gene>
    <name evidence="1" type="ORF">SAMN04488561_2537</name>
</gene>
<keyword evidence="2" id="KW-1185">Reference proteome</keyword>
<dbReference type="STRING" id="561176.SAMN04488561_2537"/>
<sequence>MGIGAAVARRTSISIAPSGGPFPAWAVLERKLIDELDRAWRVFRDRCTEPDGRVRFDNAGYLSSRDAVDDFYEIFFNWPTLALITGSDDLLDASKRHWTGTTRMLAELGRLEDEYEVGYDWFHQGEGNLFFYGLCLAAPQDDDLVERSRRFADLYLGGPPSNYDSERNMMRAIHTGAGGPRYGLRDESVARYPWTRSMDRYGLPFTWLPGIESYDALLADDALQRRLGEEMERRMGRGDAVVSLAVTSLMMNAHLMTGDEKYRDWMLRYTDGWVGRAAGNGGVVPDNVGPSGAVGELMDGRWYGGHYGWSFPHGIESVGSAVLVAAINCHLVAPDRGYLDFARRQLDFCLDHAVVATPDRIHPDMREEFVRRHGLDPHAPTLLAPARYTDGGHFDLQPPPLDLLTALWNVSQDERDRGRIRDLRRASSADPAAFGLFRNKGEDGHSAPWLAFLDGENPRYPEVSLTGALSILARRLELIESDATDPRAMTEWHYQALNPVLTEVLLQLTSGAPQVIYNGGLLQTQVRYHDAVTGSPGLPSDVAALVSQVTTDEIELSLVNTSLAEPREVTVVGGALGEHAITAVAWTALDSWPGSIADQFGPTGPAQTRWAEVETGALDVRLAPGAEARLTLTLDRNAFAPTYRPLARPPRVADGQEPS</sequence>
<dbReference type="Proteomes" id="UP000181980">
    <property type="component" value="Unassembled WGS sequence"/>
</dbReference>
<proteinExistence type="predicted"/>
<dbReference type="AlphaFoldDB" id="A0A1H5LCZ0"/>
<accession>A0A1H5LCZ0</accession>
<dbReference type="SUPFAM" id="SSF48208">
    <property type="entry name" value="Six-hairpin glycosidases"/>
    <property type="match status" value="1"/>
</dbReference>
<dbReference type="Pfam" id="PF26099">
    <property type="entry name" value="DUF8034"/>
    <property type="match status" value="1"/>
</dbReference>
<protein>
    <submittedName>
        <fullName evidence="1">Uncharacterized protein</fullName>
    </submittedName>
</protein>
<dbReference type="GO" id="GO:0005975">
    <property type="term" value="P:carbohydrate metabolic process"/>
    <property type="evidence" value="ECO:0007669"/>
    <property type="project" value="InterPro"/>
</dbReference>
<name>A0A1H5LCZ0_9ACTN</name>
<organism evidence="1 2">
    <name type="scientific">Jiangella alba</name>
    <dbReference type="NCBI Taxonomy" id="561176"/>
    <lineage>
        <taxon>Bacteria</taxon>
        <taxon>Bacillati</taxon>
        <taxon>Actinomycetota</taxon>
        <taxon>Actinomycetes</taxon>
        <taxon>Jiangellales</taxon>
        <taxon>Jiangellaceae</taxon>
        <taxon>Jiangella</taxon>
    </lineage>
</organism>
<dbReference type="InterPro" id="IPR008928">
    <property type="entry name" value="6-hairpin_glycosidase_sf"/>
</dbReference>
<dbReference type="EMBL" id="FNUC01000003">
    <property type="protein sequence ID" value="SEE74932.1"/>
    <property type="molecule type" value="Genomic_DNA"/>
</dbReference>
<reference evidence="2" key="1">
    <citation type="submission" date="2016-10" db="EMBL/GenBank/DDBJ databases">
        <authorList>
            <person name="Varghese N."/>
            <person name="Submissions S."/>
        </authorList>
    </citation>
    <scope>NUCLEOTIDE SEQUENCE [LARGE SCALE GENOMIC DNA]</scope>
    <source>
        <strain evidence="2">DSM 45237</strain>
    </source>
</reference>